<proteinExistence type="predicted"/>
<protein>
    <submittedName>
        <fullName evidence="3">Uncharacterized protein</fullName>
    </submittedName>
</protein>
<dbReference type="Proteomes" id="UP001552594">
    <property type="component" value="Unassembled WGS sequence"/>
</dbReference>
<organism evidence="3 4">
    <name type="scientific">Streptomyces orinoci</name>
    <name type="common">Streptoverticillium orinoci</name>
    <dbReference type="NCBI Taxonomy" id="67339"/>
    <lineage>
        <taxon>Bacteria</taxon>
        <taxon>Bacillati</taxon>
        <taxon>Actinomycetota</taxon>
        <taxon>Actinomycetes</taxon>
        <taxon>Kitasatosporales</taxon>
        <taxon>Streptomycetaceae</taxon>
        <taxon>Streptomyces</taxon>
    </lineage>
</organism>
<gene>
    <name evidence="3" type="ORF">AB0L16_24900</name>
</gene>
<feature type="chain" id="PRO_5046043468" evidence="2">
    <location>
        <begin position="31"/>
        <end position="61"/>
    </location>
</feature>
<name>A0ABV3K755_STRON</name>
<dbReference type="RefSeq" id="WP_109280296.1">
    <property type="nucleotide sequence ID" value="NZ_JBFAUK010000023.1"/>
</dbReference>
<comment type="caution">
    <text evidence="3">The sequence shown here is derived from an EMBL/GenBank/DDBJ whole genome shotgun (WGS) entry which is preliminary data.</text>
</comment>
<feature type="compositionally biased region" description="Basic and acidic residues" evidence="1">
    <location>
        <begin position="49"/>
        <end position="61"/>
    </location>
</feature>
<evidence type="ECO:0000313" key="3">
    <source>
        <dbReference type="EMBL" id="MEV5509635.1"/>
    </source>
</evidence>
<reference evidence="3 4" key="1">
    <citation type="submission" date="2024-06" db="EMBL/GenBank/DDBJ databases">
        <title>The Natural Products Discovery Center: Release of the First 8490 Sequenced Strains for Exploring Actinobacteria Biosynthetic Diversity.</title>
        <authorList>
            <person name="Kalkreuter E."/>
            <person name="Kautsar S.A."/>
            <person name="Yang D."/>
            <person name="Bader C.D."/>
            <person name="Teijaro C.N."/>
            <person name="Fluegel L."/>
            <person name="Davis C.M."/>
            <person name="Simpson J.R."/>
            <person name="Lauterbach L."/>
            <person name="Steele A.D."/>
            <person name="Gui C."/>
            <person name="Meng S."/>
            <person name="Li G."/>
            <person name="Viehrig K."/>
            <person name="Ye F."/>
            <person name="Su P."/>
            <person name="Kiefer A.F."/>
            <person name="Nichols A."/>
            <person name="Cepeda A.J."/>
            <person name="Yan W."/>
            <person name="Fan B."/>
            <person name="Jiang Y."/>
            <person name="Adhikari A."/>
            <person name="Zheng C.-J."/>
            <person name="Schuster L."/>
            <person name="Cowan T.M."/>
            <person name="Smanski M.J."/>
            <person name="Chevrette M.G."/>
            <person name="De Carvalho L.P.S."/>
            <person name="Shen B."/>
        </authorList>
    </citation>
    <scope>NUCLEOTIDE SEQUENCE [LARGE SCALE GENOMIC DNA]</scope>
    <source>
        <strain evidence="3 4">NPDC052347</strain>
    </source>
</reference>
<keyword evidence="4" id="KW-1185">Reference proteome</keyword>
<evidence type="ECO:0000256" key="1">
    <source>
        <dbReference type="SAM" id="MobiDB-lite"/>
    </source>
</evidence>
<accession>A0ABV3K755</accession>
<feature type="region of interest" description="Disordered" evidence="1">
    <location>
        <begin position="42"/>
        <end position="61"/>
    </location>
</feature>
<dbReference type="EMBL" id="JBFAUK010000023">
    <property type="protein sequence ID" value="MEV5509635.1"/>
    <property type="molecule type" value="Genomic_DNA"/>
</dbReference>
<sequence length="61" mass="6570">MKRRFALPAVAATAALVVGTLLTTGTPALAEQQPTRVHFTANQVNSGPDRVHFSTPDRVHF</sequence>
<feature type="signal peptide" evidence="2">
    <location>
        <begin position="1"/>
        <end position="30"/>
    </location>
</feature>
<evidence type="ECO:0000256" key="2">
    <source>
        <dbReference type="SAM" id="SignalP"/>
    </source>
</evidence>
<evidence type="ECO:0000313" key="4">
    <source>
        <dbReference type="Proteomes" id="UP001552594"/>
    </source>
</evidence>
<keyword evidence="2" id="KW-0732">Signal</keyword>